<dbReference type="RefSeq" id="WP_179907145.1">
    <property type="nucleotide sequence ID" value="NZ_JACBXS010000041.1"/>
</dbReference>
<evidence type="ECO:0008006" key="5">
    <source>
        <dbReference type="Google" id="ProtNLM"/>
    </source>
</evidence>
<evidence type="ECO:0000256" key="2">
    <source>
        <dbReference type="SAM" id="SignalP"/>
    </source>
</evidence>
<feature type="region of interest" description="Disordered" evidence="1">
    <location>
        <begin position="178"/>
        <end position="216"/>
    </location>
</feature>
<proteinExistence type="predicted"/>
<name>A0A7Z0I1S4_9RHOB</name>
<dbReference type="AlphaFoldDB" id="A0A7Z0I1S4"/>
<keyword evidence="2" id="KW-0732">Signal</keyword>
<feature type="chain" id="PRO_5030856401" description="Lipoprotein" evidence="2">
    <location>
        <begin position="29"/>
        <end position="216"/>
    </location>
</feature>
<sequence length="216" mass="23209">MPKTPFRLPRRAALLGAILLLGACASGAHLGEQRGELGDFRLGHAIVVAESATMGPASRRADPEDWENTLQAEIERRFARYEGDSYYHIAVAVQGYVLAMPGIPLVASPRSVLIAGVTIWDDEAGTKLNETPHRITVLESLSGETVVSSGLTQSAEQQMQNLSQNAVGAIERWMASNPDWFRPSPAEDADTPTDAAPEDISLEDAALEDMTDPAEG</sequence>
<dbReference type="Proteomes" id="UP000529417">
    <property type="component" value="Unassembled WGS sequence"/>
</dbReference>
<comment type="caution">
    <text evidence="3">The sequence shown here is derived from an EMBL/GenBank/DDBJ whole genome shotgun (WGS) entry which is preliminary data.</text>
</comment>
<evidence type="ECO:0000313" key="4">
    <source>
        <dbReference type="Proteomes" id="UP000529417"/>
    </source>
</evidence>
<dbReference type="PROSITE" id="PS51257">
    <property type="entry name" value="PROKAR_LIPOPROTEIN"/>
    <property type="match status" value="1"/>
</dbReference>
<reference evidence="3 4" key="1">
    <citation type="journal article" date="2000" name="Arch. Microbiol.">
        <title>Rhodobaca bogoriensis gen. nov. and sp. nov., an alkaliphilic purple nonsulfur bacterium from African Rift Valley soda lakes.</title>
        <authorList>
            <person name="Milford A.D."/>
            <person name="Achenbach L.A."/>
            <person name="Jung D.O."/>
            <person name="Madigan M.T."/>
        </authorList>
    </citation>
    <scope>NUCLEOTIDE SEQUENCE [LARGE SCALE GENOMIC DNA]</scope>
    <source>
        <strain evidence="3 4">2376</strain>
    </source>
</reference>
<organism evidence="3 4">
    <name type="scientific">Rhabdonatronobacter sediminivivens</name>
    <dbReference type="NCBI Taxonomy" id="2743469"/>
    <lineage>
        <taxon>Bacteria</taxon>
        <taxon>Pseudomonadati</taxon>
        <taxon>Pseudomonadota</taxon>
        <taxon>Alphaproteobacteria</taxon>
        <taxon>Rhodobacterales</taxon>
        <taxon>Paracoccaceae</taxon>
        <taxon>Rhabdonatronobacter</taxon>
    </lineage>
</organism>
<accession>A0A7Z0I1S4</accession>
<gene>
    <name evidence="3" type="ORF">HUK65_15285</name>
</gene>
<dbReference type="EMBL" id="JACBXS010000041">
    <property type="protein sequence ID" value="NYS26351.1"/>
    <property type="molecule type" value="Genomic_DNA"/>
</dbReference>
<feature type="compositionally biased region" description="Acidic residues" evidence="1">
    <location>
        <begin position="187"/>
        <end position="216"/>
    </location>
</feature>
<evidence type="ECO:0000313" key="3">
    <source>
        <dbReference type="EMBL" id="NYS26351.1"/>
    </source>
</evidence>
<feature type="signal peptide" evidence="2">
    <location>
        <begin position="1"/>
        <end position="28"/>
    </location>
</feature>
<evidence type="ECO:0000256" key="1">
    <source>
        <dbReference type="SAM" id="MobiDB-lite"/>
    </source>
</evidence>
<keyword evidence="4" id="KW-1185">Reference proteome</keyword>
<protein>
    <recommendedName>
        <fullName evidence="5">Lipoprotein</fullName>
    </recommendedName>
</protein>